<dbReference type="PANTHER" id="PTHR10554">
    <property type="entry name" value="SYNTROPHIN"/>
    <property type="match status" value="1"/>
</dbReference>
<organism evidence="1 2">
    <name type="scientific">Aromia moschata</name>
    <dbReference type="NCBI Taxonomy" id="1265417"/>
    <lineage>
        <taxon>Eukaryota</taxon>
        <taxon>Metazoa</taxon>
        <taxon>Ecdysozoa</taxon>
        <taxon>Arthropoda</taxon>
        <taxon>Hexapoda</taxon>
        <taxon>Insecta</taxon>
        <taxon>Pterygota</taxon>
        <taxon>Neoptera</taxon>
        <taxon>Endopterygota</taxon>
        <taxon>Coleoptera</taxon>
        <taxon>Polyphaga</taxon>
        <taxon>Cucujiformia</taxon>
        <taxon>Chrysomeloidea</taxon>
        <taxon>Cerambycidae</taxon>
        <taxon>Cerambycinae</taxon>
        <taxon>Callichromatini</taxon>
        <taxon>Aromia</taxon>
    </lineage>
</organism>
<dbReference type="SUPFAM" id="SSF50729">
    <property type="entry name" value="PH domain-like"/>
    <property type="match status" value="1"/>
</dbReference>
<dbReference type="EMBL" id="JAPWTK010000113">
    <property type="protein sequence ID" value="KAJ8949654.1"/>
    <property type="molecule type" value="Genomic_DNA"/>
</dbReference>
<dbReference type="GO" id="GO:0016010">
    <property type="term" value="C:dystrophin-associated glycoprotein complex"/>
    <property type="evidence" value="ECO:0007669"/>
    <property type="project" value="TreeGrafter"/>
</dbReference>
<reference evidence="1" key="1">
    <citation type="journal article" date="2023" name="Insect Mol. Biol.">
        <title>Genome sequencing provides insights into the evolution of gene families encoding plant cell wall-degrading enzymes in longhorned beetles.</title>
        <authorList>
            <person name="Shin N.R."/>
            <person name="Okamura Y."/>
            <person name="Kirsch R."/>
            <person name="Pauchet Y."/>
        </authorList>
    </citation>
    <scope>NUCLEOTIDE SEQUENCE</scope>
    <source>
        <strain evidence="1">AMC_N1</strain>
    </source>
</reference>
<accession>A0AAV8YEQ2</accession>
<name>A0AAV8YEQ2_9CUCU</name>
<proteinExistence type="predicted"/>
<dbReference type="Proteomes" id="UP001162162">
    <property type="component" value="Unassembled WGS sequence"/>
</dbReference>
<evidence type="ECO:0000313" key="1">
    <source>
        <dbReference type="EMBL" id="KAJ8949654.1"/>
    </source>
</evidence>
<evidence type="ECO:0000313" key="2">
    <source>
        <dbReference type="Proteomes" id="UP001162162"/>
    </source>
</evidence>
<comment type="caution">
    <text evidence="1">The sequence shown here is derived from an EMBL/GenBank/DDBJ whole genome shotgun (WGS) entry which is preliminary data.</text>
</comment>
<protein>
    <submittedName>
        <fullName evidence="1">Uncharacterized protein</fullName>
    </submittedName>
</protein>
<keyword evidence="2" id="KW-1185">Reference proteome</keyword>
<dbReference type="PANTHER" id="PTHR10554:SF1">
    <property type="entry name" value="FI16515P1"/>
    <property type="match status" value="1"/>
</dbReference>
<gene>
    <name evidence="1" type="ORF">NQ318_010073</name>
</gene>
<dbReference type="AlphaFoldDB" id="A0AAV8YEQ2"/>
<sequence length="173" mass="19680">MDKLRPNAFEVRGLNGVSTGIIHCDDSAILSQWLKYITDNIIGLTNLQMKLYNRNFSVSDRIEYMGWVNECVLNNNQPWQNYKPRFFALKGTDLMLFDSPPLRGSSDDGKSKLKLHFQDIESKAIETKELECSILQSLLFCMHVFLTAKVASVDPGFSMLDDTIDLNVIVLIL</sequence>
<dbReference type="InterPro" id="IPR015482">
    <property type="entry name" value="Syntrophin"/>
</dbReference>
<dbReference type="GO" id="GO:0005198">
    <property type="term" value="F:structural molecule activity"/>
    <property type="evidence" value="ECO:0007669"/>
    <property type="project" value="InterPro"/>
</dbReference>